<keyword evidence="1" id="KW-0732">Signal</keyword>
<dbReference type="AlphaFoldDB" id="A0AAV1D6D2"/>
<sequence>MNCCKTKNTTPDTILLHHLFLRISFFFFFFLLLFPYHYHVGRCDSDVGLGYRVTLAIPPAYSPGFVGRAYLMETDDDDRQNPGQPIFRTALTVLAQAQQDDDDDEYSCSLDLFLGNVKVWSSAHFSRFYTSDKCTLELTQLGDLVLKGLDDRVGWRSGTAGQGVQRLHLLRSGNLVLVDSQNSIKWQTFNFPTDIMLWGQRLSSRTRLTSFIITTTTNNSDNKNNSSGGANPMFYTFEVQYDKIVLFLNHGKMKYSYWEFRPPSGEHNITYVELTSTALEIYNGNFQKVAQISTSPSQSQQQLNSPLRFLALENATGNLGLYYYSTRESGFQASFQALNTTCDLPLACDPYGICTLSQTCSCINLVTRTAVEPGWRRTGGGSSCGGVGLLSSDSGGNNIDDQAAEMVELRGVTSVLKGALVEVDGSKARCENFCLKNNTCVAALYTTSSSSDEGRAGCYVYGLVRGIKQVDSGRSNALMMGGSGTTYMIKVSKGTGSEEAQHQHSGLKRWVVIVIGVGDGLLIFVVVGGIGYYFIYYRPRTTSN</sequence>
<keyword evidence="6" id="KW-1185">Reference proteome</keyword>
<keyword evidence="3" id="KW-0472">Membrane</keyword>
<evidence type="ECO:0000256" key="1">
    <source>
        <dbReference type="ARBA" id="ARBA00022729"/>
    </source>
</evidence>
<organism evidence="5 6">
    <name type="scientific">Oldenlandia corymbosa var. corymbosa</name>
    <dbReference type="NCBI Taxonomy" id="529605"/>
    <lineage>
        <taxon>Eukaryota</taxon>
        <taxon>Viridiplantae</taxon>
        <taxon>Streptophyta</taxon>
        <taxon>Embryophyta</taxon>
        <taxon>Tracheophyta</taxon>
        <taxon>Spermatophyta</taxon>
        <taxon>Magnoliopsida</taxon>
        <taxon>eudicotyledons</taxon>
        <taxon>Gunneridae</taxon>
        <taxon>Pentapetalae</taxon>
        <taxon>asterids</taxon>
        <taxon>lamiids</taxon>
        <taxon>Gentianales</taxon>
        <taxon>Rubiaceae</taxon>
        <taxon>Rubioideae</taxon>
        <taxon>Spermacoceae</taxon>
        <taxon>Hedyotis-Oldenlandia complex</taxon>
        <taxon>Oldenlandia</taxon>
    </lineage>
</organism>
<keyword evidence="3" id="KW-0812">Transmembrane</keyword>
<evidence type="ECO:0000256" key="3">
    <source>
        <dbReference type="SAM" id="Phobius"/>
    </source>
</evidence>
<dbReference type="PANTHER" id="PTHR47976">
    <property type="entry name" value="G-TYPE LECTIN S-RECEPTOR-LIKE SERINE/THREONINE-PROTEIN KINASE SD2-5"/>
    <property type="match status" value="1"/>
</dbReference>
<dbReference type="InterPro" id="IPR001480">
    <property type="entry name" value="Bulb-type_lectin_dom"/>
</dbReference>
<protein>
    <submittedName>
        <fullName evidence="5">OLC1v1001893C1</fullName>
    </submittedName>
</protein>
<reference evidence="5" key="1">
    <citation type="submission" date="2023-03" db="EMBL/GenBank/DDBJ databases">
        <authorList>
            <person name="Julca I."/>
        </authorList>
    </citation>
    <scope>NUCLEOTIDE SEQUENCE</scope>
</reference>
<keyword evidence="3" id="KW-1133">Transmembrane helix</keyword>
<gene>
    <name evidence="5" type="ORF">OLC1_LOCUS12595</name>
</gene>
<dbReference type="SMART" id="SM00108">
    <property type="entry name" value="B_lectin"/>
    <property type="match status" value="1"/>
</dbReference>
<feature type="transmembrane region" description="Helical" evidence="3">
    <location>
        <begin position="15"/>
        <end position="34"/>
    </location>
</feature>
<feature type="domain" description="Bulb-type lectin" evidence="4">
    <location>
        <begin position="77"/>
        <end position="190"/>
    </location>
</feature>
<accession>A0AAV1D6D2</accession>
<dbReference type="PROSITE" id="PS50927">
    <property type="entry name" value="BULB_LECTIN"/>
    <property type="match status" value="1"/>
</dbReference>
<dbReference type="EMBL" id="OX459121">
    <property type="protein sequence ID" value="CAI9103421.1"/>
    <property type="molecule type" value="Genomic_DNA"/>
</dbReference>
<dbReference type="PANTHER" id="PTHR47976:SF120">
    <property type="entry name" value="G-TYPE LECTIN S-RECEPTOR-LIKE SERINE_THREONINE-PROTEIN KINASE SD2-5"/>
    <property type="match status" value="1"/>
</dbReference>
<evidence type="ECO:0000313" key="6">
    <source>
        <dbReference type="Proteomes" id="UP001161247"/>
    </source>
</evidence>
<evidence type="ECO:0000313" key="5">
    <source>
        <dbReference type="EMBL" id="CAI9103421.1"/>
    </source>
</evidence>
<proteinExistence type="predicted"/>
<dbReference type="Gene3D" id="2.90.10.10">
    <property type="entry name" value="Bulb-type lectin domain"/>
    <property type="match status" value="1"/>
</dbReference>
<keyword evidence="2" id="KW-0325">Glycoprotein</keyword>
<dbReference type="InterPro" id="IPR051343">
    <property type="entry name" value="G-type_lectin_kinases/EP1-like"/>
</dbReference>
<evidence type="ECO:0000259" key="4">
    <source>
        <dbReference type="PROSITE" id="PS50927"/>
    </source>
</evidence>
<dbReference type="InterPro" id="IPR036426">
    <property type="entry name" value="Bulb-type_lectin_dom_sf"/>
</dbReference>
<dbReference type="SUPFAM" id="SSF51110">
    <property type="entry name" value="alpha-D-mannose-specific plant lectins"/>
    <property type="match status" value="1"/>
</dbReference>
<name>A0AAV1D6D2_OLDCO</name>
<feature type="transmembrane region" description="Helical" evidence="3">
    <location>
        <begin position="510"/>
        <end position="535"/>
    </location>
</feature>
<dbReference type="Proteomes" id="UP001161247">
    <property type="component" value="Chromosome 4"/>
</dbReference>
<evidence type="ECO:0000256" key="2">
    <source>
        <dbReference type="ARBA" id="ARBA00023180"/>
    </source>
</evidence>
<dbReference type="Pfam" id="PF01453">
    <property type="entry name" value="B_lectin"/>
    <property type="match status" value="1"/>
</dbReference>